<dbReference type="EMBL" id="ML208259">
    <property type="protein sequence ID" value="TFK76813.1"/>
    <property type="molecule type" value="Genomic_DNA"/>
</dbReference>
<dbReference type="Proteomes" id="UP000308600">
    <property type="component" value="Unassembled WGS sequence"/>
</dbReference>
<keyword evidence="2" id="KW-1185">Reference proteome</keyword>
<evidence type="ECO:0000313" key="1">
    <source>
        <dbReference type="EMBL" id="TFK76813.1"/>
    </source>
</evidence>
<reference evidence="1 2" key="1">
    <citation type="journal article" date="2019" name="Nat. Ecol. Evol.">
        <title>Megaphylogeny resolves global patterns of mushroom evolution.</title>
        <authorList>
            <person name="Varga T."/>
            <person name="Krizsan K."/>
            <person name="Foldi C."/>
            <person name="Dima B."/>
            <person name="Sanchez-Garcia M."/>
            <person name="Sanchez-Ramirez S."/>
            <person name="Szollosi G.J."/>
            <person name="Szarkandi J.G."/>
            <person name="Papp V."/>
            <person name="Albert L."/>
            <person name="Andreopoulos W."/>
            <person name="Angelini C."/>
            <person name="Antonin V."/>
            <person name="Barry K.W."/>
            <person name="Bougher N.L."/>
            <person name="Buchanan P."/>
            <person name="Buyck B."/>
            <person name="Bense V."/>
            <person name="Catcheside P."/>
            <person name="Chovatia M."/>
            <person name="Cooper J."/>
            <person name="Damon W."/>
            <person name="Desjardin D."/>
            <person name="Finy P."/>
            <person name="Geml J."/>
            <person name="Haridas S."/>
            <person name="Hughes K."/>
            <person name="Justo A."/>
            <person name="Karasinski D."/>
            <person name="Kautmanova I."/>
            <person name="Kiss B."/>
            <person name="Kocsube S."/>
            <person name="Kotiranta H."/>
            <person name="LaButti K.M."/>
            <person name="Lechner B.E."/>
            <person name="Liimatainen K."/>
            <person name="Lipzen A."/>
            <person name="Lukacs Z."/>
            <person name="Mihaltcheva S."/>
            <person name="Morgado L.N."/>
            <person name="Niskanen T."/>
            <person name="Noordeloos M.E."/>
            <person name="Ohm R.A."/>
            <person name="Ortiz-Santana B."/>
            <person name="Ovrebo C."/>
            <person name="Racz N."/>
            <person name="Riley R."/>
            <person name="Savchenko A."/>
            <person name="Shiryaev A."/>
            <person name="Soop K."/>
            <person name="Spirin V."/>
            <person name="Szebenyi C."/>
            <person name="Tomsovsky M."/>
            <person name="Tulloss R.E."/>
            <person name="Uehling J."/>
            <person name="Grigoriev I.V."/>
            <person name="Vagvolgyi C."/>
            <person name="Papp T."/>
            <person name="Martin F.M."/>
            <person name="Miettinen O."/>
            <person name="Hibbett D.S."/>
            <person name="Nagy L.G."/>
        </authorList>
    </citation>
    <scope>NUCLEOTIDE SEQUENCE [LARGE SCALE GENOMIC DNA]</scope>
    <source>
        <strain evidence="1 2">NL-1719</strain>
    </source>
</reference>
<gene>
    <name evidence="1" type="ORF">BDN72DRAFT_11156</name>
</gene>
<accession>A0ACD3BFC4</accession>
<sequence length="388" mass="44274">MERRPGPTGTIRHYKSPAFATLLLDTLRALNVPSWSNPDIVSSDLNIHKVSGSLTNAVFFVSCPSIRGIHTILLRIYGSSSGSLISRPKELHTLHLLSSQYHIGPRVYGTFDNGRVEEFFDSTTLTASDIRVPKISRWIAARMAELHSVDIASVEARATPKTGWYVSAAKNVELWYTPAQRVLALSTVSDGLRKDLDLNSFREEWNRYLKWLTTVEDVSVGSRRVFAHNDTQYGNLLRLKHLREGRAEHTQIVVVDFEYAAPNPAAFDIANHFHEWTANYHGDTPHILDVACYPTLEERYNFYDAYIRHSYVFKGLSLPSPAELEAQVRNMEQEVRLWSPASHGMWAIWGIVQAREDVEEHNENPEFDYLAYARCRMAAFRRDLAQLL</sequence>
<evidence type="ECO:0000313" key="2">
    <source>
        <dbReference type="Proteomes" id="UP000308600"/>
    </source>
</evidence>
<name>A0ACD3BFC4_9AGAR</name>
<protein>
    <submittedName>
        <fullName evidence="1">Kinase-like protein</fullName>
    </submittedName>
</protein>
<organism evidence="1 2">
    <name type="scientific">Pluteus cervinus</name>
    <dbReference type="NCBI Taxonomy" id="181527"/>
    <lineage>
        <taxon>Eukaryota</taxon>
        <taxon>Fungi</taxon>
        <taxon>Dikarya</taxon>
        <taxon>Basidiomycota</taxon>
        <taxon>Agaricomycotina</taxon>
        <taxon>Agaricomycetes</taxon>
        <taxon>Agaricomycetidae</taxon>
        <taxon>Agaricales</taxon>
        <taxon>Pluteineae</taxon>
        <taxon>Pluteaceae</taxon>
        <taxon>Pluteus</taxon>
    </lineage>
</organism>
<proteinExistence type="predicted"/>